<dbReference type="CDD" id="cd00093">
    <property type="entry name" value="HTH_XRE"/>
    <property type="match status" value="1"/>
</dbReference>
<reference evidence="3" key="1">
    <citation type="journal article" date="2021" name="PeerJ">
        <title>Extensive microbial diversity within the chicken gut microbiome revealed by metagenomics and culture.</title>
        <authorList>
            <person name="Gilroy R."/>
            <person name="Ravi A."/>
            <person name="Getino M."/>
            <person name="Pursley I."/>
            <person name="Horton D.L."/>
            <person name="Alikhan N.F."/>
            <person name="Baker D."/>
            <person name="Gharbi K."/>
            <person name="Hall N."/>
            <person name="Watson M."/>
            <person name="Adriaenssens E.M."/>
            <person name="Foster-Nyarko E."/>
            <person name="Jarju S."/>
            <person name="Secka A."/>
            <person name="Antonio M."/>
            <person name="Oren A."/>
            <person name="Chaudhuri R.R."/>
            <person name="La Ragione R."/>
            <person name="Hildebrand F."/>
            <person name="Pallen M.J."/>
        </authorList>
    </citation>
    <scope>NUCLEOTIDE SEQUENCE</scope>
    <source>
        <strain evidence="3">CHK179-5677</strain>
    </source>
</reference>
<sequence length="74" mass="8613">MTIIFNQRVRHLREEARLTQEQAAKALGISSRNYQRLEADDAIPGYKSMLAIGKYYHVSLDYLVGWTEKRDVNL</sequence>
<dbReference type="RefSeq" id="WP_304248013.1">
    <property type="nucleotide sequence ID" value="NZ_DYUC01000078.1"/>
</dbReference>
<evidence type="ECO:0000259" key="2">
    <source>
        <dbReference type="PROSITE" id="PS50943"/>
    </source>
</evidence>
<dbReference type="SUPFAM" id="SSF47413">
    <property type="entry name" value="lambda repressor-like DNA-binding domains"/>
    <property type="match status" value="1"/>
</dbReference>
<evidence type="ECO:0000313" key="3">
    <source>
        <dbReference type="EMBL" id="HJG86894.1"/>
    </source>
</evidence>
<evidence type="ECO:0000256" key="1">
    <source>
        <dbReference type="ARBA" id="ARBA00023125"/>
    </source>
</evidence>
<dbReference type="GO" id="GO:0003677">
    <property type="term" value="F:DNA binding"/>
    <property type="evidence" value="ECO:0007669"/>
    <property type="project" value="UniProtKB-KW"/>
</dbReference>
<dbReference type="Pfam" id="PF01381">
    <property type="entry name" value="HTH_3"/>
    <property type="match status" value="1"/>
</dbReference>
<reference evidence="3" key="2">
    <citation type="submission" date="2021-09" db="EMBL/GenBank/DDBJ databases">
        <authorList>
            <person name="Gilroy R."/>
        </authorList>
    </citation>
    <scope>NUCLEOTIDE SEQUENCE</scope>
    <source>
        <strain evidence="3">CHK179-5677</strain>
    </source>
</reference>
<dbReference type="InterPro" id="IPR001387">
    <property type="entry name" value="Cro/C1-type_HTH"/>
</dbReference>
<comment type="caution">
    <text evidence="3">The sequence shown here is derived from an EMBL/GenBank/DDBJ whole genome shotgun (WGS) entry which is preliminary data.</text>
</comment>
<dbReference type="InterPro" id="IPR010982">
    <property type="entry name" value="Lambda_DNA-bd_dom_sf"/>
</dbReference>
<protein>
    <submittedName>
        <fullName evidence="3">Helix-turn-helix domain-containing protein</fullName>
    </submittedName>
</protein>
<accession>A0A921MM21</accession>
<name>A0A921MM21_9FIRM</name>
<keyword evidence="1" id="KW-0238">DNA-binding</keyword>
<feature type="domain" description="HTH cro/C1-type" evidence="2">
    <location>
        <begin position="9"/>
        <end position="63"/>
    </location>
</feature>
<organism evidence="3 4">
    <name type="scientific">Pseudoflavonifractor capillosus</name>
    <dbReference type="NCBI Taxonomy" id="106588"/>
    <lineage>
        <taxon>Bacteria</taxon>
        <taxon>Bacillati</taxon>
        <taxon>Bacillota</taxon>
        <taxon>Clostridia</taxon>
        <taxon>Eubacteriales</taxon>
        <taxon>Oscillospiraceae</taxon>
        <taxon>Pseudoflavonifractor</taxon>
    </lineage>
</organism>
<proteinExistence type="predicted"/>
<evidence type="ECO:0000313" key="4">
    <source>
        <dbReference type="Proteomes" id="UP000760668"/>
    </source>
</evidence>
<dbReference type="EMBL" id="DYUC01000078">
    <property type="protein sequence ID" value="HJG86894.1"/>
    <property type="molecule type" value="Genomic_DNA"/>
</dbReference>
<dbReference type="PROSITE" id="PS50943">
    <property type="entry name" value="HTH_CROC1"/>
    <property type="match status" value="1"/>
</dbReference>
<dbReference type="Gene3D" id="1.10.260.40">
    <property type="entry name" value="lambda repressor-like DNA-binding domains"/>
    <property type="match status" value="1"/>
</dbReference>
<dbReference type="Proteomes" id="UP000760668">
    <property type="component" value="Unassembled WGS sequence"/>
</dbReference>
<dbReference type="SMART" id="SM00530">
    <property type="entry name" value="HTH_XRE"/>
    <property type="match status" value="1"/>
</dbReference>
<dbReference type="AlphaFoldDB" id="A0A921MM21"/>
<dbReference type="PANTHER" id="PTHR46558">
    <property type="entry name" value="TRACRIPTIONAL REGULATORY PROTEIN-RELATED-RELATED"/>
    <property type="match status" value="1"/>
</dbReference>
<dbReference type="PANTHER" id="PTHR46558:SF11">
    <property type="entry name" value="HTH-TYPE TRANSCRIPTIONAL REGULATOR XRE"/>
    <property type="match status" value="1"/>
</dbReference>
<gene>
    <name evidence="3" type="ORF">K8V01_07735</name>
</gene>